<evidence type="ECO:0000313" key="7">
    <source>
        <dbReference type="Proteomes" id="UP001217089"/>
    </source>
</evidence>
<dbReference type="InterPro" id="IPR045058">
    <property type="entry name" value="GIMA/IAN/Toc"/>
</dbReference>
<dbReference type="Pfam" id="PF04548">
    <property type="entry name" value="AIG1"/>
    <property type="match status" value="1"/>
</dbReference>
<feature type="domain" description="AIG1-type G" evidence="5">
    <location>
        <begin position="2"/>
        <end position="116"/>
    </location>
</feature>
<name>A0ABQ9F905_TEGGR</name>
<keyword evidence="2" id="KW-0547">Nucleotide-binding</keyword>
<dbReference type="Gene3D" id="3.40.50.300">
    <property type="entry name" value="P-loop containing nucleotide triphosphate hydrolases"/>
    <property type="match status" value="1"/>
</dbReference>
<comment type="caution">
    <text evidence="6">The sequence shown here is derived from an EMBL/GenBank/DDBJ whole genome shotgun (WGS) entry which is preliminary data.</text>
</comment>
<dbReference type="PANTHER" id="PTHR10903:SF170">
    <property type="entry name" value="GTPASE IMAP FAMILY MEMBER 7"/>
    <property type="match status" value="1"/>
</dbReference>
<reference evidence="6 7" key="1">
    <citation type="submission" date="2022-12" db="EMBL/GenBank/DDBJ databases">
        <title>Chromosome-level genome of Tegillarca granosa.</title>
        <authorList>
            <person name="Kim J."/>
        </authorList>
    </citation>
    <scope>NUCLEOTIDE SEQUENCE [LARGE SCALE GENOMIC DNA]</scope>
    <source>
        <strain evidence="6">Teg-2019</strain>
        <tissue evidence="6">Adductor muscle</tissue>
    </source>
</reference>
<evidence type="ECO:0000256" key="2">
    <source>
        <dbReference type="ARBA" id="ARBA00022741"/>
    </source>
</evidence>
<dbReference type="EMBL" id="JARBDR010000440">
    <property type="protein sequence ID" value="KAJ8312103.1"/>
    <property type="molecule type" value="Genomic_DNA"/>
</dbReference>
<organism evidence="6 7">
    <name type="scientific">Tegillarca granosa</name>
    <name type="common">Malaysian cockle</name>
    <name type="synonym">Anadara granosa</name>
    <dbReference type="NCBI Taxonomy" id="220873"/>
    <lineage>
        <taxon>Eukaryota</taxon>
        <taxon>Metazoa</taxon>
        <taxon>Spiralia</taxon>
        <taxon>Lophotrochozoa</taxon>
        <taxon>Mollusca</taxon>
        <taxon>Bivalvia</taxon>
        <taxon>Autobranchia</taxon>
        <taxon>Pteriomorphia</taxon>
        <taxon>Arcoida</taxon>
        <taxon>Arcoidea</taxon>
        <taxon>Arcidae</taxon>
        <taxon>Tegillarca</taxon>
    </lineage>
</organism>
<comment type="similarity">
    <text evidence="1">Belongs to the TRAFAC class TrmE-Era-EngA-EngB-Septin-like GTPase superfamily. AIG1/Toc34/Toc159-like paraseptin GTPase family. IAN subfamily.</text>
</comment>
<feature type="coiled-coil region" evidence="4">
    <location>
        <begin position="146"/>
        <end position="180"/>
    </location>
</feature>
<keyword evidence="4" id="KW-0175">Coiled coil</keyword>
<evidence type="ECO:0000256" key="1">
    <source>
        <dbReference type="ARBA" id="ARBA00008535"/>
    </source>
</evidence>
<evidence type="ECO:0000256" key="4">
    <source>
        <dbReference type="SAM" id="Coils"/>
    </source>
</evidence>
<dbReference type="InterPro" id="IPR027417">
    <property type="entry name" value="P-loop_NTPase"/>
</dbReference>
<gene>
    <name evidence="6" type="ORF">KUTeg_009476</name>
</gene>
<keyword evidence="7" id="KW-1185">Reference proteome</keyword>
<protein>
    <recommendedName>
        <fullName evidence="5">AIG1-type G domain-containing protein</fullName>
    </recommendedName>
</protein>
<evidence type="ECO:0000313" key="6">
    <source>
        <dbReference type="EMBL" id="KAJ8312103.1"/>
    </source>
</evidence>
<dbReference type="PANTHER" id="PTHR10903">
    <property type="entry name" value="GTPASE, IMAP FAMILY MEMBER-RELATED"/>
    <property type="match status" value="1"/>
</dbReference>
<dbReference type="Proteomes" id="UP001217089">
    <property type="component" value="Unassembled WGS sequence"/>
</dbReference>
<accession>A0ABQ9F905</accession>
<sequence>MLSSPGPHCFILPIPIGRTAEGFANVMKFISDIFGEEMFKRTIIVFTKAEELRNYKISIQDYIGQDPNLSAIVQRCAKYMTFDTKDDILSQVKYLIDKVDEIYLAHNESYYSKGQFRGPASAIEGKVNRKYRRESAKLRSEIRPMIEPFFSRMLQLEQQIKNLENENLKIKKQSRDQTEQFTLELNKCKMEVILLQQSLDNSNHDLTKLDRKQTRAVSKLTAENRELREELVKLGGFRVLPPRGSNRPHPYVYYPR</sequence>
<dbReference type="InterPro" id="IPR006703">
    <property type="entry name" value="G_AIG1"/>
</dbReference>
<proteinExistence type="inferred from homology"/>
<evidence type="ECO:0000259" key="5">
    <source>
        <dbReference type="Pfam" id="PF04548"/>
    </source>
</evidence>
<evidence type="ECO:0000256" key="3">
    <source>
        <dbReference type="ARBA" id="ARBA00023134"/>
    </source>
</evidence>
<keyword evidence="3" id="KW-0342">GTP-binding</keyword>